<dbReference type="AlphaFoldDB" id="A0A1I1GW70"/>
<dbReference type="RefSeq" id="WP_090972756.1">
    <property type="nucleotide sequence ID" value="NZ_FOLL01000005.1"/>
</dbReference>
<sequence>MGGSAGMVEPYVILHILPGMEYRNGDRLLYIGIGRNGNGFRELNELMTDVNVNGGTLPEVAPAFSGVFIWLFRYRQENSCSDLGKGFAFIGRQYH</sequence>
<evidence type="ECO:0000313" key="1">
    <source>
        <dbReference type="EMBL" id="SFC13423.1"/>
    </source>
</evidence>
<dbReference type="STRING" id="623281.SAMN05421747_10513"/>
<protein>
    <submittedName>
        <fullName evidence="1">Uncharacterized protein</fullName>
    </submittedName>
</protein>
<organism evidence="1 2">
    <name type="scientific">Parapedobacter composti</name>
    <dbReference type="NCBI Taxonomy" id="623281"/>
    <lineage>
        <taxon>Bacteria</taxon>
        <taxon>Pseudomonadati</taxon>
        <taxon>Bacteroidota</taxon>
        <taxon>Sphingobacteriia</taxon>
        <taxon>Sphingobacteriales</taxon>
        <taxon>Sphingobacteriaceae</taxon>
        <taxon>Parapedobacter</taxon>
    </lineage>
</organism>
<dbReference type="EMBL" id="FOLL01000005">
    <property type="protein sequence ID" value="SFC13423.1"/>
    <property type="molecule type" value="Genomic_DNA"/>
</dbReference>
<accession>A0A1I1GW70</accession>
<evidence type="ECO:0000313" key="2">
    <source>
        <dbReference type="Proteomes" id="UP000199577"/>
    </source>
</evidence>
<proteinExistence type="predicted"/>
<name>A0A1I1GW70_9SPHI</name>
<keyword evidence="2" id="KW-1185">Reference proteome</keyword>
<gene>
    <name evidence="1" type="ORF">SAMN05421747_10513</name>
</gene>
<reference evidence="1 2" key="1">
    <citation type="submission" date="2016-10" db="EMBL/GenBank/DDBJ databases">
        <authorList>
            <person name="de Groot N.N."/>
        </authorList>
    </citation>
    <scope>NUCLEOTIDE SEQUENCE [LARGE SCALE GENOMIC DNA]</scope>
    <source>
        <strain evidence="1 2">DSM 22900</strain>
    </source>
</reference>
<dbReference type="Proteomes" id="UP000199577">
    <property type="component" value="Unassembled WGS sequence"/>
</dbReference>